<sequence>MAAPAKACLGWALLHAKNTEYTNRICLPQRHRGHREEQEIFNLYILKIFAFSGEQLRASRRVRKEYSQPLCDLCDLCASVVIYKLVQVNVTTETQRHRDTEVTEKSKRLN</sequence>
<evidence type="ECO:0008006" key="3">
    <source>
        <dbReference type="Google" id="ProtNLM"/>
    </source>
</evidence>
<evidence type="ECO:0000313" key="1">
    <source>
        <dbReference type="EMBL" id="GAA0371682.1"/>
    </source>
</evidence>
<comment type="caution">
    <text evidence="1">The sequence shown here is derived from an EMBL/GenBank/DDBJ whole genome shotgun (WGS) entry which is preliminary data.</text>
</comment>
<dbReference type="EMBL" id="BAAAEI010000024">
    <property type="protein sequence ID" value="GAA0371682.1"/>
    <property type="molecule type" value="Genomic_DNA"/>
</dbReference>
<dbReference type="Proteomes" id="UP001501757">
    <property type="component" value="Unassembled WGS sequence"/>
</dbReference>
<organism evidence="1 2">
    <name type="scientific">Bowmanella denitrificans</name>
    <dbReference type="NCBI Taxonomy" id="366582"/>
    <lineage>
        <taxon>Bacteria</taxon>
        <taxon>Pseudomonadati</taxon>
        <taxon>Pseudomonadota</taxon>
        <taxon>Gammaproteobacteria</taxon>
        <taxon>Alteromonadales</taxon>
        <taxon>Alteromonadaceae</taxon>
        <taxon>Bowmanella</taxon>
    </lineage>
</organism>
<proteinExistence type="predicted"/>
<gene>
    <name evidence="1" type="ORF">GCM10009092_40030</name>
</gene>
<keyword evidence="2" id="KW-1185">Reference proteome</keyword>
<name>A0ABN0XSF4_9ALTE</name>
<reference evidence="1 2" key="1">
    <citation type="journal article" date="2019" name="Int. J. Syst. Evol. Microbiol.">
        <title>The Global Catalogue of Microorganisms (GCM) 10K type strain sequencing project: providing services to taxonomists for standard genome sequencing and annotation.</title>
        <authorList>
            <consortium name="The Broad Institute Genomics Platform"/>
            <consortium name="The Broad Institute Genome Sequencing Center for Infectious Disease"/>
            <person name="Wu L."/>
            <person name="Ma J."/>
        </authorList>
    </citation>
    <scope>NUCLEOTIDE SEQUENCE [LARGE SCALE GENOMIC DNA]</scope>
    <source>
        <strain evidence="1 2">JCM 13378</strain>
    </source>
</reference>
<accession>A0ABN0XSF4</accession>
<protein>
    <recommendedName>
        <fullName evidence="3">Secreted protein</fullName>
    </recommendedName>
</protein>
<evidence type="ECO:0000313" key="2">
    <source>
        <dbReference type="Proteomes" id="UP001501757"/>
    </source>
</evidence>